<dbReference type="GO" id="GO:0015833">
    <property type="term" value="P:peptide transport"/>
    <property type="evidence" value="ECO:0007669"/>
    <property type="project" value="UniProtKB-KW"/>
</dbReference>
<comment type="caution">
    <text evidence="12">The sequence shown here is derived from an EMBL/GenBank/DDBJ whole genome shotgun (WGS) entry which is preliminary data.</text>
</comment>
<dbReference type="InterPro" id="IPR035906">
    <property type="entry name" value="MetI-like_sf"/>
</dbReference>
<evidence type="ECO:0000256" key="10">
    <source>
        <dbReference type="RuleBase" id="RU363032"/>
    </source>
</evidence>
<dbReference type="PANTHER" id="PTHR43386">
    <property type="entry name" value="OLIGOPEPTIDE TRANSPORT SYSTEM PERMEASE PROTEIN APPC"/>
    <property type="match status" value="1"/>
</dbReference>
<comment type="similarity">
    <text evidence="9">Belongs to the binding-protein-dependent transport system permease family. OppBC subfamily.</text>
</comment>
<dbReference type="Gene3D" id="1.10.3720.10">
    <property type="entry name" value="MetI-like"/>
    <property type="match status" value="1"/>
</dbReference>
<evidence type="ECO:0000256" key="5">
    <source>
        <dbReference type="ARBA" id="ARBA00022856"/>
    </source>
</evidence>
<evidence type="ECO:0000313" key="12">
    <source>
        <dbReference type="EMBL" id="MBY6277147.1"/>
    </source>
</evidence>
<dbReference type="Pfam" id="PF00528">
    <property type="entry name" value="BPD_transp_1"/>
    <property type="match status" value="1"/>
</dbReference>
<evidence type="ECO:0000256" key="7">
    <source>
        <dbReference type="ARBA" id="ARBA00022989"/>
    </source>
</evidence>
<evidence type="ECO:0000256" key="8">
    <source>
        <dbReference type="ARBA" id="ARBA00023136"/>
    </source>
</evidence>
<dbReference type="EMBL" id="PIUK01000143">
    <property type="protein sequence ID" value="MBY6277147.1"/>
    <property type="molecule type" value="Genomic_DNA"/>
</dbReference>
<dbReference type="GO" id="GO:0005886">
    <property type="term" value="C:plasma membrane"/>
    <property type="evidence" value="ECO:0007669"/>
    <property type="project" value="UniProtKB-SubCell"/>
</dbReference>
<evidence type="ECO:0000313" key="13">
    <source>
        <dbReference type="Proteomes" id="UP000732377"/>
    </source>
</evidence>
<keyword evidence="7 10" id="KW-1133">Transmembrane helix</keyword>
<dbReference type="SUPFAM" id="SSF161098">
    <property type="entry name" value="MetI-like"/>
    <property type="match status" value="1"/>
</dbReference>
<keyword evidence="6" id="KW-0653">Protein transport</keyword>
<dbReference type="InterPro" id="IPR025966">
    <property type="entry name" value="OppC_N"/>
</dbReference>
<keyword evidence="4 10" id="KW-0812">Transmembrane</keyword>
<dbReference type="InterPro" id="IPR050366">
    <property type="entry name" value="BP-dependent_transpt_permease"/>
</dbReference>
<dbReference type="Pfam" id="PF12911">
    <property type="entry name" value="OppC_N"/>
    <property type="match status" value="1"/>
</dbReference>
<protein>
    <submittedName>
        <fullName evidence="12">Diguanylate cyclase</fullName>
    </submittedName>
</protein>
<dbReference type="InterPro" id="IPR000515">
    <property type="entry name" value="MetI-like"/>
</dbReference>
<feature type="domain" description="ABC transmembrane type-1" evidence="11">
    <location>
        <begin position="103"/>
        <end position="292"/>
    </location>
</feature>
<evidence type="ECO:0000256" key="6">
    <source>
        <dbReference type="ARBA" id="ARBA00022927"/>
    </source>
</evidence>
<keyword evidence="8 10" id="KW-0472">Membrane</keyword>
<sequence length="305" mass="33600">MAATVDQRFQPLPNRQAEAEQITTPPISFAVDAWRRFKANRLALLGFIVLLIFLFACFVGPLLTPWDPTTQNLTGRDQPPSAEHWFGTDAHGRDLFERVLYGGRISLAVAFFAGLLQLVVGVTYGAASGLLGGKWDNIMMRIVDIIDTIPLTIYVILLAVILKPGLTSIFLAIGLVYWTSMARLVRAQVLALKEQEFMLAARALGASRWRLITRHLIPNAMAPIVVELTFSIPRAMFTEAFLSFIGLGVSAPQASWGVLASLGFEGLRSYPWQLAFPSAAIIIVSLSFNFIGDGLRDALDPKLRR</sequence>
<keyword evidence="3" id="KW-1003">Cell membrane</keyword>
<dbReference type="GO" id="GO:0015031">
    <property type="term" value="P:protein transport"/>
    <property type="evidence" value="ECO:0007669"/>
    <property type="project" value="UniProtKB-KW"/>
</dbReference>
<keyword evidence="5" id="KW-0571">Peptide transport</keyword>
<dbReference type="PANTHER" id="PTHR43386:SF24">
    <property type="entry name" value="OLIGOPEPTIDE TRANSPORT SYSTEM PERMEASE PROTEIN AMID"/>
    <property type="match status" value="1"/>
</dbReference>
<evidence type="ECO:0000259" key="11">
    <source>
        <dbReference type="PROSITE" id="PS50928"/>
    </source>
</evidence>
<evidence type="ECO:0000256" key="3">
    <source>
        <dbReference type="ARBA" id="ARBA00022475"/>
    </source>
</evidence>
<comment type="subcellular location">
    <subcellularLocation>
        <location evidence="1 10">Cell membrane</location>
        <topology evidence="1 10">Multi-pass membrane protein</topology>
    </subcellularLocation>
</comment>
<keyword evidence="2 10" id="KW-0813">Transport</keyword>
<organism evidence="12 13">
    <name type="scientific">Symbiobacterium thermophilum</name>
    <dbReference type="NCBI Taxonomy" id="2734"/>
    <lineage>
        <taxon>Bacteria</taxon>
        <taxon>Bacillati</taxon>
        <taxon>Bacillota</taxon>
        <taxon>Clostridia</taxon>
        <taxon>Eubacteriales</taxon>
        <taxon>Symbiobacteriaceae</taxon>
        <taxon>Symbiobacterium</taxon>
    </lineage>
</organism>
<dbReference type="Proteomes" id="UP000732377">
    <property type="component" value="Unassembled WGS sequence"/>
</dbReference>
<dbReference type="CDD" id="cd06261">
    <property type="entry name" value="TM_PBP2"/>
    <property type="match status" value="1"/>
</dbReference>
<reference evidence="12" key="1">
    <citation type="submission" date="2017-11" db="EMBL/GenBank/DDBJ databases">
        <title>Three new genomes from thermophilic consortium.</title>
        <authorList>
            <person name="Quaggio R."/>
            <person name="Amgarten D."/>
            <person name="Setubal J.C."/>
        </authorList>
    </citation>
    <scope>NUCLEOTIDE SEQUENCE</scope>
    <source>
        <strain evidence="12">ZCTH01-B2</strain>
    </source>
</reference>
<name>A0A953LKL6_SYMTR</name>
<accession>A0A953LKL6</accession>
<proteinExistence type="inferred from homology"/>
<feature type="transmembrane region" description="Helical" evidence="10">
    <location>
        <begin position="274"/>
        <end position="295"/>
    </location>
</feature>
<evidence type="ECO:0000256" key="2">
    <source>
        <dbReference type="ARBA" id="ARBA00022448"/>
    </source>
</evidence>
<evidence type="ECO:0000256" key="4">
    <source>
        <dbReference type="ARBA" id="ARBA00022692"/>
    </source>
</evidence>
<dbReference type="AlphaFoldDB" id="A0A953LKL6"/>
<dbReference type="GO" id="GO:0055085">
    <property type="term" value="P:transmembrane transport"/>
    <property type="evidence" value="ECO:0007669"/>
    <property type="project" value="InterPro"/>
</dbReference>
<feature type="transmembrane region" description="Helical" evidence="10">
    <location>
        <begin position="42"/>
        <end position="63"/>
    </location>
</feature>
<gene>
    <name evidence="12" type="ORF">CWE10_13205</name>
</gene>
<evidence type="ECO:0000256" key="9">
    <source>
        <dbReference type="ARBA" id="ARBA00024202"/>
    </source>
</evidence>
<dbReference type="RefSeq" id="WP_273380279.1">
    <property type="nucleotide sequence ID" value="NZ_PIUK01000143.1"/>
</dbReference>
<feature type="transmembrane region" description="Helical" evidence="10">
    <location>
        <begin position="105"/>
        <end position="130"/>
    </location>
</feature>
<dbReference type="PROSITE" id="PS50928">
    <property type="entry name" value="ABC_TM1"/>
    <property type="match status" value="1"/>
</dbReference>
<evidence type="ECO:0000256" key="1">
    <source>
        <dbReference type="ARBA" id="ARBA00004651"/>
    </source>
</evidence>